<name>A0A0F9PF39_9ZZZZ</name>
<evidence type="ECO:0000313" key="3">
    <source>
        <dbReference type="EMBL" id="KKN30415.1"/>
    </source>
</evidence>
<dbReference type="EMBL" id="LAZR01002408">
    <property type="protein sequence ID" value="KKN30415.1"/>
    <property type="molecule type" value="Genomic_DNA"/>
</dbReference>
<accession>A0A0F9PF39</accession>
<dbReference type="Pfam" id="PF00857">
    <property type="entry name" value="Isochorismatase"/>
    <property type="match status" value="1"/>
</dbReference>
<dbReference type="SUPFAM" id="SSF52499">
    <property type="entry name" value="Isochorismatase-like hydrolases"/>
    <property type="match status" value="1"/>
</dbReference>
<keyword evidence="1" id="KW-0378">Hydrolase</keyword>
<proteinExistence type="predicted"/>
<dbReference type="PANTHER" id="PTHR43540">
    <property type="entry name" value="PEROXYUREIDOACRYLATE/UREIDOACRYLATE AMIDOHYDROLASE-RELATED"/>
    <property type="match status" value="1"/>
</dbReference>
<comment type="caution">
    <text evidence="3">The sequence shown here is derived from an EMBL/GenBank/DDBJ whole genome shotgun (WGS) entry which is preliminary data.</text>
</comment>
<dbReference type="AlphaFoldDB" id="A0A0F9PF39"/>
<gene>
    <name evidence="3" type="ORF">LCGC14_0834230</name>
</gene>
<dbReference type="Gene3D" id="3.40.50.850">
    <property type="entry name" value="Isochorismatase-like"/>
    <property type="match status" value="1"/>
</dbReference>
<dbReference type="InterPro" id="IPR036380">
    <property type="entry name" value="Isochorismatase-like_sf"/>
</dbReference>
<organism evidence="3">
    <name type="scientific">marine sediment metagenome</name>
    <dbReference type="NCBI Taxonomy" id="412755"/>
    <lineage>
        <taxon>unclassified sequences</taxon>
        <taxon>metagenomes</taxon>
        <taxon>ecological metagenomes</taxon>
    </lineage>
</organism>
<dbReference type="PANTHER" id="PTHR43540:SF6">
    <property type="entry name" value="ISOCHORISMATASE-LIKE DOMAIN-CONTAINING PROTEIN"/>
    <property type="match status" value="1"/>
</dbReference>
<dbReference type="GO" id="GO:0016787">
    <property type="term" value="F:hydrolase activity"/>
    <property type="evidence" value="ECO:0007669"/>
    <property type="project" value="UniProtKB-KW"/>
</dbReference>
<dbReference type="InterPro" id="IPR050272">
    <property type="entry name" value="Isochorismatase-like_hydrls"/>
</dbReference>
<reference evidence="3" key="1">
    <citation type="journal article" date="2015" name="Nature">
        <title>Complex archaea that bridge the gap between prokaryotes and eukaryotes.</title>
        <authorList>
            <person name="Spang A."/>
            <person name="Saw J.H."/>
            <person name="Jorgensen S.L."/>
            <person name="Zaremba-Niedzwiedzka K."/>
            <person name="Martijn J."/>
            <person name="Lind A.E."/>
            <person name="van Eijk R."/>
            <person name="Schleper C."/>
            <person name="Guy L."/>
            <person name="Ettema T.J."/>
        </authorList>
    </citation>
    <scope>NUCLEOTIDE SEQUENCE</scope>
</reference>
<sequence>MIYLNLNEIVDPSHTALVVWDVQNLLVNLIFNKETFLNNLKSLINIARNNNVPIIYSKITPLPRKYESTFRIFMLMKRFGVKDPDKLPRFLIPGSPESEIHKDVCPLESDVVLNKHTTSIFIGTNFENMMRNRGIKTILFTGISTEMGIASSARDSCNRGFYTVVIGNCVSSPKLKLHEATLKILQRVCLVEPSETVIKDWK</sequence>
<evidence type="ECO:0000259" key="2">
    <source>
        <dbReference type="Pfam" id="PF00857"/>
    </source>
</evidence>
<feature type="domain" description="Isochorismatase-like" evidence="2">
    <location>
        <begin position="15"/>
        <end position="186"/>
    </location>
</feature>
<dbReference type="InterPro" id="IPR000868">
    <property type="entry name" value="Isochorismatase-like_dom"/>
</dbReference>
<dbReference type="CDD" id="cd00431">
    <property type="entry name" value="cysteine_hydrolases"/>
    <property type="match status" value="1"/>
</dbReference>
<evidence type="ECO:0000256" key="1">
    <source>
        <dbReference type="ARBA" id="ARBA00022801"/>
    </source>
</evidence>
<protein>
    <recommendedName>
        <fullName evidence="2">Isochorismatase-like domain-containing protein</fullName>
    </recommendedName>
</protein>